<comment type="caution">
    <text evidence="2">The sequence shown here is derived from an EMBL/GenBank/DDBJ whole genome shotgun (WGS) entry which is preliminary data.</text>
</comment>
<protein>
    <submittedName>
        <fullName evidence="2">Uncharacterized protein</fullName>
    </submittedName>
</protein>
<dbReference type="AlphaFoldDB" id="A0A8J3B4M6"/>
<name>A0A8J3B4M6_9BURK</name>
<keyword evidence="1" id="KW-0472">Membrane</keyword>
<feature type="transmembrane region" description="Helical" evidence="1">
    <location>
        <begin position="89"/>
        <end position="111"/>
    </location>
</feature>
<feature type="transmembrane region" description="Helical" evidence="1">
    <location>
        <begin position="21"/>
        <end position="47"/>
    </location>
</feature>
<keyword evidence="1" id="KW-1133">Transmembrane helix</keyword>
<evidence type="ECO:0000313" key="3">
    <source>
        <dbReference type="Proteomes" id="UP000627205"/>
    </source>
</evidence>
<reference evidence="2" key="1">
    <citation type="journal article" date="2014" name="Int. J. Syst. Evol. Microbiol.">
        <title>Complete genome sequence of Corynebacterium casei LMG S-19264T (=DSM 44701T), isolated from a smear-ripened cheese.</title>
        <authorList>
            <consortium name="US DOE Joint Genome Institute (JGI-PGF)"/>
            <person name="Walter F."/>
            <person name="Albersmeier A."/>
            <person name="Kalinowski J."/>
            <person name="Ruckert C."/>
        </authorList>
    </citation>
    <scope>NUCLEOTIDE SEQUENCE</scope>
    <source>
        <strain evidence="2">CCM 7664</strain>
    </source>
</reference>
<organism evidence="2 3">
    <name type="scientific">Oxalicibacterium solurbis</name>
    <dbReference type="NCBI Taxonomy" id="69280"/>
    <lineage>
        <taxon>Bacteria</taxon>
        <taxon>Pseudomonadati</taxon>
        <taxon>Pseudomonadota</taxon>
        <taxon>Betaproteobacteria</taxon>
        <taxon>Burkholderiales</taxon>
        <taxon>Oxalobacteraceae</taxon>
        <taxon>Oxalicibacterium</taxon>
    </lineage>
</organism>
<evidence type="ECO:0000313" key="2">
    <source>
        <dbReference type="EMBL" id="GGI54960.1"/>
    </source>
</evidence>
<accession>A0A8J3B4M6</accession>
<proteinExistence type="predicted"/>
<dbReference type="Proteomes" id="UP000627205">
    <property type="component" value="Unassembled WGS sequence"/>
</dbReference>
<keyword evidence="1" id="KW-0812">Transmembrane</keyword>
<keyword evidence="3" id="KW-1185">Reference proteome</keyword>
<sequence>MQQKTPYRGIDDFLRLALDAAAPLLLWLFYFFACYAFVAAGCASMLARMQWLGRPAISLVLTIATVAMTLLILLLLGRAAIRWHAGPRVLLSTARLGIAALALLGVIWTALPHWVMPVCIG</sequence>
<dbReference type="EMBL" id="BMDP01000003">
    <property type="protein sequence ID" value="GGI54960.1"/>
    <property type="molecule type" value="Genomic_DNA"/>
</dbReference>
<dbReference type="RefSeq" id="WP_188421571.1">
    <property type="nucleotide sequence ID" value="NZ_BMDP01000003.1"/>
</dbReference>
<gene>
    <name evidence="2" type="ORF">GCM10011430_21340</name>
</gene>
<evidence type="ECO:0000256" key="1">
    <source>
        <dbReference type="SAM" id="Phobius"/>
    </source>
</evidence>
<feature type="transmembrane region" description="Helical" evidence="1">
    <location>
        <begin position="59"/>
        <end position="77"/>
    </location>
</feature>
<reference evidence="2" key="2">
    <citation type="submission" date="2020-09" db="EMBL/GenBank/DDBJ databases">
        <authorList>
            <person name="Sun Q."/>
            <person name="Sedlacek I."/>
        </authorList>
    </citation>
    <scope>NUCLEOTIDE SEQUENCE</scope>
    <source>
        <strain evidence="2">CCM 7664</strain>
    </source>
</reference>